<dbReference type="Gene3D" id="3.40.309.10">
    <property type="entry name" value="Aldehyde Dehydrogenase, Chain A, domain 2"/>
    <property type="match status" value="1"/>
</dbReference>
<name>A0ABN5X4W2_9GAMM</name>
<sequence length="428" mass="45161">MIVDSTALTEQAVRDILISSFQSAGQRCSALRMLYVQEEARDRLLNMLYGAMDALTIGDPWNTDTDVSPVIDTDAQTEISDYVAAQEKAGKVLKKLPAPETGTFVTPAVIDVGGIEDLEREIFGPVLHVATFKARDIDKVVDDINGKGYGLTFGLHTRIDDRVQQIVERIHVGNVYVNRNQIGAIVGSQPFGGEGLSGTGPKAGGPLYVNRFRRTAEAEHVEAPEGKAVSLSDLQTALDELDARNWAVRPNRIEVLRKALSGKGGVIRKALAETAALDMTPQTLPGPTGESNRLAMYPKGVVLCLGPTLDIAIAQAAQALGTGCAAVVVAPGAEQAVKPLIDAGVPVAGLEGSVSAETLSEVKGIAAVAAAGNSDWTRELRIALAKRDGAIIPLETQTISPDRYVVERHLCIDTTAAGGNASLLATAE</sequence>
<evidence type="ECO:0000256" key="2">
    <source>
        <dbReference type="ARBA" id="ARBA00012884"/>
    </source>
</evidence>
<dbReference type="PANTHER" id="PTHR42862">
    <property type="entry name" value="DELTA-1-PYRROLINE-5-CARBOXYLATE DEHYDROGENASE 1, ISOFORM A-RELATED"/>
    <property type="match status" value="1"/>
</dbReference>
<evidence type="ECO:0000313" key="7">
    <source>
        <dbReference type="EMBL" id="BBI51811.1"/>
    </source>
</evidence>
<proteinExistence type="predicted"/>
<dbReference type="InterPro" id="IPR050485">
    <property type="entry name" value="Proline_metab_enzyme"/>
</dbReference>
<protein>
    <recommendedName>
        <fullName evidence="2">L-glutamate gamma-semialdehyde dehydrogenase</fullName>
        <ecNumber evidence="2">1.2.1.88</ecNumber>
    </recommendedName>
</protein>
<dbReference type="InterPro" id="IPR016163">
    <property type="entry name" value="Ald_DH_C"/>
</dbReference>
<dbReference type="Gene3D" id="3.40.605.10">
    <property type="entry name" value="Aldehyde Dehydrogenase, Chain A, domain 1"/>
    <property type="match status" value="1"/>
</dbReference>
<feature type="domain" description="Aldehyde dehydrogenase" evidence="6">
    <location>
        <begin position="2"/>
        <end position="212"/>
    </location>
</feature>
<dbReference type="EC" id="1.2.1.88" evidence="2"/>
<comment type="catalytic activity">
    <reaction evidence="5">
        <text>L-glutamate 5-semialdehyde + NAD(+) + H2O = L-glutamate + NADH + 2 H(+)</text>
        <dbReference type="Rhea" id="RHEA:30235"/>
        <dbReference type="ChEBI" id="CHEBI:15377"/>
        <dbReference type="ChEBI" id="CHEBI:15378"/>
        <dbReference type="ChEBI" id="CHEBI:29985"/>
        <dbReference type="ChEBI" id="CHEBI:57540"/>
        <dbReference type="ChEBI" id="CHEBI:57945"/>
        <dbReference type="ChEBI" id="CHEBI:58066"/>
        <dbReference type="EC" id="1.2.1.88"/>
    </reaction>
</comment>
<evidence type="ECO:0000256" key="5">
    <source>
        <dbReference type="ARBA" id="ARBA00048142"/>
    </source>
</evidence>
<keyword evidence="3" id="KW-0560">Oxidoreductase</keyword>
<comment type="pathway">
    <text evidence="1">Amino-acid degradation; L-proline degradation into L-glutamate; L-glutamate from L-proline: step 2/2.</text>
</comment>
<dbReference type="PANTHER" id="PTHR42862:SF1">
    <property type="entry name" value="DELTA-1-PYRROLINE-5-CARBOXYLATE DEHYDROGENASE 2, ISOFORM A-RELATED"/>
    <property type="match status" value="1"/>
</dbReference>
<keyword evidence="4" id="KW-0520">NAD</keyword>
<reference evidence="8" key="1">
    <citation type="journal article" date="2019" name="Microbiol. Resour. Announc.">
        <title>Complete Genome Sequence of Halomonas olivaria, a Moderately Halophilic Bacterium Isolated from Olive Processing Effluents, Obtained by Nanopore Sequencing.</title>
        <authorList>
            <person name="Nagata S."/>
            <person name="Ii K.M."/>
            <person name="Tsukimi T."/>
            <person name="Miura M.C."/>
            <person name="Galipon J."/>
            <person name="Arakawa K."/>
        </authorList>
    </citation>
    <scope>NUCLEOTIDE SEQUENCE [LARGE SCALE GENOMIC DNA]</scope>
    <source>
        <strain evidence="8">TYRC17</strain>
    </source>
</reference>
<dbReference type="PROSITE" id="PS00070">
    <property type="entry name" value="ALDEHYDE_DEHYDR_CYS"/>
    <property type="match status" value="1"/>
</dbReference>
<accession>A0ABN5X4W2</accession>
<keyword evidence="8" id="KW-1185">Reference proteome</keyword>
<dbReference type="EMBL" id="AP019416">
    <property type="protein sequence ID" value="BBI51811.1"/>
    <property type="molecule type" value="Genomic_DNA"/>
</dbReference>
<evidence type="ECO:0000256" key="3">
    <source>
        <dbReference type="ARBA" id="ARBA00023002"/>
    </source>
</evidence>
<dbReference type="SUPFAM" id="SSF53720">
    <property type="entry name" value="ALDH-like"/>
    <property type="match status" value="2"/>
</dbReference>
<gene>
    <name evidence="7" type="ORF">HORIV_42320</name>
</gene>
<dbReference type="Proteomes" id="UP000289555">
    <property type="component" value="Chromosome"/>
</dbReference>
<dbReference type="InterPro" id="IPR016162">
    <property type="entry name" value="Ald_DH_N"/>
</dbReference>
<dbReference type="InterPro" id="IPR015590">
    <property type="entry name" value="Aldehyde_DH_dom"/>
</dbReference>
<dbReference type="InterPro" id="IPR016161">
    <property type="entry name" value="Ald_DH/histidinol_DH"/>
</dbReference>
<organism evidence="7 8">
    <name type="scientific">Vreelandella olivaria</name>
    <dbReference type="NCBI Taxonomy" id="390919"/>
    <lineage>
        <taxon>Bacteria</taxon>
        <taxon>Pseudomonadati</taxon>
        <taxon>Pseudomonadota</taxon>
        <taxon>Gammaproteobacteria</taxon>
        <taxon>Oceanospirillales</taxon>
        <taxon>Halomonadaceae</taxon>
        <taxon>Vreelandella</taxon>
    </lineage>
</organism>
<dbReference type="InterPro" id="IPR016160">
    <property type="entry name" value="Ald_DH_CS_CYS"/>
</dbReference>
<evidence type="ECO:0000256" key="1">
    <source>
        <dbReference type="ARBA" id="ARBA00004786"/>
    </source>
</evidence>
<evidence type="ECO:0000259" key="6">
    <source>
        <dbReference type="Pfam" id="PF00171"/>
    </source>
</evidence>
<dbReference type="Pfam" id="PF00171">
    <property type="entry name" value="Aldedh"/>
    <property type="match status" value="1"/>
</dbReference>
<evidence type="ECO:0000256" key="4">
    <source>
        <dbReference type="ARBA" id="ARBA00023027"/>
    </source>
</evidence>
<evidence type="ECO:0000313" key="8">
    <source>
        <dbReference type="Proteomes" id="UP000289555"/>
    </source>
</evidence>